<sequence length="622" mass="66554">MAVSSPSSAPEKKRKWLLSNRKVIDKYLREARAILAAAPEAGGGDAVAALGLVDAALELSPRMEAALELRARALLALRRYREVAEMLRDYIPSCGKACSGDDTSSTSSSAAASLLSSGSGDLGTISRAKLLSPDRHRSDDAEPDARPVRSFRCFDISELKRRVLAGLSKNPNTDTQWRYLVLGQACFHLGLIEDAMVLLQTGRRLASAAFRRESVCWSDDSFSSSAAAAAVATVPSGKTSKSGSAFIIPAMESEAVSQLLAHVKLLLRRRAAAMAALDAGLPAEAVRHFTKILEARRGVLPHPFAAACLVGRAAAFQAGGRPADAIADCNRALALDPAYIPALRARADLLQSVGALADCLRDLDHLKLLYDAALRDGKLPGPRWRPQGGVRYREIAGAYRKLTARIQGLRTRVAAGEACNIDYYLLLGVRRGCTRSELERAHLLLSLKLKPDRAVVFGERLELVDEHRDLEAVRDQARMSALLLYRMLQKGYSFVMSAVLDEEAAERQRAKDAAAAAAAAAATALAAKQEAAKQEPPQPVQEKPKNTEAARPRSPPGRAPKAKPKPKAAAVPAMSKAPAAVTSTAPVYQGVFCRDMAVVGTLLSRGGGFDRALPVKCEAMSC</sequence>
<dbReference type="InterPro" id="IPR036869">
    <property type="entry name" value="J_dom_sf"/>
</dbReference>
<protein>
    <recommendedName>
        <fullName evidence="4">J domain-containing protein</fullName>
    </recommendedName>
</protein>
<evidence type="ECO:0000256" key="1">
    <source>
        <dbReference type="SAM" id="MobiDB-lite"/>
    </source>
</evidence>
<dbReference type="STRING" id="4540.A0A3L6TW96"/>
<keyword evidence="3" id="KW-1185">Reference proteome</keyword>
<accession>A0A3L6TW96</accession>
<dbReference type="InterPro" id="IPR011990">
    <property type="entry name" value="TPR-like_helical_dom_sf"/>
</dbReference>
<evidence type="ECO:0000313" key="2">
    <source>
        <dbReference type="EMBL" id="RLN43218.1"/>
    </source>
</evidence>
<dbReference type="SUPFAM" id="SSF46565">
    <property type="entry name" value="Chaperone J-domain"/>
    <property type="match status" value="1"/>
</dbReference>
<reference evidence="3" key="1">
    <citation type="journal article" date="2019" name="Nat. Commun.">
        <title>The genome of broomcorn millet.</title>
        <authorList>
            <person name="Zou C."/>
            <person name="Miki D."/>
            <person name="Li D."/>
            <person name="Tang Q."/>
            <person name="Xiao L."/>
            <person name="Rajput S."/>
            <person name="Deng P."/>
            <person name="Jia W."/>
            <person name="Huang R."/>
            <person name="Zhang M."/>
            <person name="Sun Y."/>
            <person name="Hu J."/>
            <person name="Fu X."/>
            <person name="Schnable P.S."/>
            <person name="Li F."/>
            <person name="Zhang H."/>
            <person name="Feng B."/>
            <person name="Zhu X."/>
            <person name="Liu R."/>
            <person name="Schnable J.C."/>
            <person name="Zhu J.-K."/>
            <person name="Zhang H."/>
        </authorList>
    </citation>
    <scope>NUCLEOTIDE SEQUENCE [LARGE SCALE GENOMIC DNA]</scope>
</reference>
<dbReference type="InterPro" id="IPR001623">
    <property type="entry name" value="DnaJ_domain"/>
</dbReference>
<evidence type="ECO:0000313" key="3">
    <source>
        <dbReference type="Proteomes" id="UP000275267"/>
    </source>
</evidence>
<name>A0A3L6TW96_PANMI</name>
<proteinExistence type="predicted"/>
<dbReference type="Gene3D" id="1.25.40.10">
    <property type="entry name" value="Tetratricopeptide repeat domain"/>
    <property type="match status" value="1"/>
</dbReference>
<feature type="compositionally biased region" description="Basic and acidic residues" evidence="1">
    <location>
        <begin position="542"/>
        <end position="551"/>
    </location>
</feature>
<dbReference type="CDD" id="cd06257">
    <property type="entry name" value="DnaJ"/>
    <property type="match status" value="1"/>
</dbReference>
<dbReference type="EMBL" id="PQIB02000001">
    <property type="protein sequence ID" value="RLN43218.1"/>
    <property type="molecule type" value="Genomic_DNA"/>
</dbReference>
<dbReference type="AlphaFoldDB" id="A0A3L6TW96"/>
<feature type="region of interest" description="Disordered" evidence="1">
    <location>
        <begin position="527"/>
        <end position="573"/>
    </location>
</feature>
<dbReference type="SUPFAM" id="SSF48452">
    <property type="entry name" value="TPR-like"/>
    <property type="match status" value="1"/>
</dbReference>
<dbReference type="PANTHER" id="PTHR46816">
    <property type="entry name" value="OS01G0273500 PROTEIN"/>
    <property type="match status" value="1"/>
</dbReference>
<dbReference type="GO" id="GO:0005783">
    <property type="term" value="C:endoplasmic reticulum"/>
    <property type="evidence" value="ECO:0007669"/>
    <property type="project" value="UniProtKB-ARBA"/>
</dbReference>
<dbReference type="SMART" id="SM00028">
    <property type="entry name" value="TPR"/>
    <property type="match status" value="1"/>
</dbReference>
<dbReference type="PANTHER" id="PTHR46816:SF11">
    <property type="entry name" value="OS03G0304500 PROTEIN"/>
    <property type="match status" value="1"/>
</dbReference>
<dbReference type="Proteomes" id="UP000275267">
    <property type="component" value="Unassembled WGS sequence"/>
</dbReference>
<gene>
    <name evidence="2" type="ORF">C2845_PM01G12770</name>
</gene>
<dbReference type="InterPro" id="IPR019734">
    <property type="entry name" value="TPR_rpt"/>
</dbReference>
<comment type="caution">
    <text evidence="2">The sequence shown here is derived from an EMBL/GenBank/DDBJ whole genome shotgun (WGS) entry which is preliminary data.</text>
</comment>
<dbReference type="OrthoDB" id="1903421at2759"/>
<evidence type="ECO:0008006" key="4">
    <source>
        <dbReference type="Google" id="ProtNLM"/>
    </source>
</evidence>
<organism evidence="2 3">
    <name type="scientific">Panicum miliaceum</name>
    <name type="common">Proso millet</name>
    <name type="synonym">Broomcorn millet</name>
    <dbReference type="NCBI Taxonomy" id="4540"/>
    <lineage>
        <taxon>Eukaryota</taxon>
        <taxon>Viridiplantae</taxon>
        <taxon>Streptophyta</taxon>
        <taxon>Embryophyta</taxon>
        <taxon>Tracheophyta</taxon>
        <taxon>Spermatophyta</taxon>
        <taxon>Magnoliopsida</taxon>
        <taxon>Liliopsida</taxon>
        <taxon>Poales</taxon>
        <taxon>Poaceae</taxon>
        <taxon>PACMAD clade</taxon>
        <taxon>Panicoideae</taxon>
        <taxon>Panicodae</taxon>
        <taxon>Paniceae</taxon>
        <taxon>Panicinae</taxon>
        <taxon>Panicum</taxon>
        <taxon>Panicum sect. Panicum</taxon>
    </lineage>
</organism>